<dbReference type="AlphaFoldDB" id="A0A8R1HKP1"/>
<organism evidence="1 2">
    <name type="scientific">Caenorhabditis japonica</name>
    <dbReference type="NCBI Taxonomy" id="281687"/>
    <lineage>
        <taxon>Eukaryota</taxon>
        <taxon>Metazoa</taxon>
        <taxon>Ecdysozoa</taxon>
        <taxon>Nematoda</taxon>
        <taxon>Chromadorea</taxon>
        <taxon>Rhabditida</taxon>
        <taxon>Rhabditina</taxon>
        <taxon>Rhabditomorpha</taxon>
        <taxon>Rhabditoidea</taxon>
        <taxon>Rhabditidae</taxon>
        <taxon>Peloderinae</taxon>
        <taxon>Caenorhabditis</taxon>
    </lineage>
</organism>
<proteinExistence type="predicted"/>
<protein>
    <submittedName>
        <fullName evidence="1">Uncharacterized protein</fullName>
    </submittedName>
</protein>
<dbReference type="EnsemblMetazoa" id="CJA02583.1">
    <property type="protein sequence ID" value="CJA02583.1"/>
    <property type="gene ID" value="WBGene00121787"/>
</dbReference>
<evidence type="ECO:0000313" key="2">
    <source>
        <dbReference type="Proteomes" id="UP000005237"/>
    </source>
</evidence>
<accession>A0A8R1HKP1</accession>
<reference evidence="1" key="2">
    <citation type="submission" date="2022-06" db="UniProtKB">
        <authorList>
            <consortium name="EnsemblMetazoa"/>
        </authorList>
    </citation>
    <scope>IDENTIFICATION</scope>
    <source>
        <strain evidence="1">DF5081</strain>
    </source>
</reference>
<reference evidence="2" key="1">
    <citation type="submission" date="2010-08" db="EMBL/GenBank/DDBJ databases">
        <authorList>
            <consortium name="Caenorhabditis japonica Sequencing Consortium"/>
            <person name="Wilson R.K."/>
        </authorList>
    </citation>
    <scope>NUCLEOTIDE SEQUENCE [LARGE SCALE GENOMIC DNA]</scope>
    <source>
        <strain evidence="2">DF5081</strain>
    </source>
</reference>
<keyword evidence="2" id="KW-1185">Reference proteome</keyword>
<sequence>MAKIHRECREKSLPAIRLSRPIDYFSDISDWTNSKRYYVKNRDIVRENIRVVKSSLPRLPTIRKVPPFCPQSYQPNTSVVPLPMISQSRSKSVDSNVTYYYGFVNERQNAR</sequence>
<dbReference type="Proteomes" id="UP000005237">
    <property type="component" value="Unassembled WGS sequence"/>
</dbReference>
<evidence type="ECO:0000313" key="1">
    <source>
        <dbReference type="EnsemblMetazoa" id="CJA02583.1"/>
    </source>
</evidence>
<name>A0A8R1HKP1_CAEJA</name>